<proteinExistence type="predicted"/>
<comment type="caution">
    <text evidence="2">The sequence shown here is derived from an EMBL/GenBank/DDBJ whole genome shotgun (WGS) entry which is preliminary data.</text>
</comment>
<evidence type="ECO:0000313" key="2">
    <source>
        <dbReference type="EMBL" id="GEL69754.1"/>
    </source>
</evidence>
<dbReference type="EMBL" id="BJVY01000006">
    <property type="protein sequence ID" value="GEL69754.1"/>
    <property type="molecule type" value="Genomic_DNA"/>
</dbReference>
<organism evidence="2 3">
    <name type="scientific">Myxococcus virescens</name>
    <dbReference type="NCBI Taxonomy" id="83456"/>
    <lineage>
        <taxon>Bacteria</taxon>
        <taxon>Pseudomonadati</taxon>
        <taxon>Myxococcota</taxon>
        <taxon>Myxococcia</taxon>
        <taxon>Myxococcales</taxon>
        <taxon>Cystobacterineae</taxon>
        <taxon>Myxococcaceae</taxon>
        <taxon>Myxococcus</taxon>
    </lineage>
</organism>
<reference evidence="2 3" key="1">
    <citation type="submission" date="2019-07" db="EMBL/GenBank/DDBJ databases">
        <title>Whole genome shotgun sequence of Myxococcus virescens NBRC 100334.</title>
        <authorList>
            <person name="Hosoyama A."/>
            <person name="Uohara A."/>
            <person name="Ohji S."/>
            <person name="Ichikawa N."/>
        </authorList>
    </citation>
    <scope>NUCLEOTIDE SEQUENCE [LARGE SCALE GENOMIC DNA]</scope>
    <source>
        <strain evidence="2 3">NBRC 100334</strain>
    </source>
</reference>
<accession>A0A511H8L4</accession>
<gene>
    <name evidence="2" type="ORF">MVI01_15380</name>
</gene>
<sequence>MGNDELPVPGEVEVELQHVRAIALHGLPEGRQCVLRRHGRASTVGDVQRGPQAAEEGEGRGCHAASVATGGVGLASG</sequence>
<name>A0A511H8L4_9BACT</name>
<evidence type="ECO:0000256" key="1">
    <source>
        <dbReference type="SAM" id="MobiDB-lite"/>
    </source>
</evidence>
<protein>
    <submittedName>
        <fullName evidence="2">Uncharacterized protein</fullName>
    </submittedName>
</protein>
<dbReference type="Proteomes" id="UP000321224">
    <property type="component" value="Unassembled WGS sequence"/>
</dbReference>
<feature type="region of interest" description="Disordered" evidence="1">
    <location>
        <begin position="41"/>
        <end position="77"/>
    </location>
</feature>
<evidence type="ECO:0000313" key="3">
    <source>
        <dbReference type="Proteomes" id="UP000321224"/>
    </source>
</evidence>
<dbReference type="AlphaFoldDB" id="A0A511H8L4"/>